<evidence type="ECO:0000259" key="3">
    <source>
        <dbReference type="SMART" id="SM01329"/>
    </source>
</evidence>
<sequence>MKSIAVLPGDGIGIEVMEACVPIFKELNLDIKLKYGEIGWKCWINSANPVPNETWNLIKNCDAVLVGAITSKPKHEAEQELKVKSNNTTDYVSPVIQLRQKLQLFANVRPIVSLINNKSFEVYIIRENTEGLYSGLDFNPIPEPLENFINESTSKYNNKLKNGAATIRIITEEGFNRLLKFSSEWALKHGKSNIVIADKPNVFRNSSDIIFRLIKKYSLDYPMLNYTVENIDAVAMWLVKKPQKYEIVICENQFGDILSDVGAAVMGGLGLAYSGNYGLKETAYFEPVHGSAPKYSGQNKVNPMAMFLSIAMLLDFLGYKEASQSIQKAVEYTAKDKRFCTFDLSGDATLSESAKHIIEEAVKIYGNS</sequence>
<reference evidence="5" key="1">
    <citation type="submission" date="2013-12" db="EMBL/GenBank/DDBJ databases">
        <title>Genome sequences of Streptococcus thermophilus strains MTH17CL396 and M17PTZA496 isolated from Fontina cheese in Valle d'Aosta region (Italy).</title>
        <authorList>
            <person name="Treu L."/>
            <person name="Giacomini A."/>
            <person name="Corich V."/>
            <person name="Vendramin V."/>
            <person name="Bovo B."/>
        </authorList>
    </citation>
    <scope>NUCLEOTIDE SEQUENCE [LARGE SCALE GENOMIC DNA]</scope>
    <source>
        <strain evidence="5">M17PTZA496</strain>
    </source>
</reference>
<dbReference type="GO" id="GO:0006099">
    <property type="term" value="P:tricarboxylic acid cycle"/>
    <property type="evidence" value="ECO:0007669"/>
    <property type="project" value="TreeGrafter"/>
</dbReference>
<dbReference type="SUPFAM" id="SSF53659">
    <property type="entry name" value="Isocitrate/Isopropylmalate dehydrogenase-like"/>
    <property type="match status" value="1"/>
</dbReference>
<comment type="caution">
    <text evidence="4">The sequence shown here is derived from an EMBL/GenBank/DDBJ whole genome shotgun (WGS) entry which is preliminary data.</text>
</comment>
<dbReference type="GO" id="GO:0004449">
    <property type="term" value="F:isocitrate dehydrogenase (NAD+) activity"/>
    <property type="evidence" value="ECO:0007669"/>
    <property type="project" value="TreeGrafter"/>
</dbReference>
<dbReference type="RefSeq" id="WP_084828678.1">
    <property type="nucleotide sequence ID" value="NZ_CM002372.1"/>
</dbReference>
<dbReference type="Gene3D" id="3.40.718.10">
    <property type="entry name" value="Isopropylmalate Dehydrogenase"/>
    <property type="match status" value="1"/>
</dbReference>
<dbReference type="InterPro" id="IPR024084">
    <property type="entry name" value="IsoPropMal-DH-like_dom"/>
</dbReference>
<evidence type="ECO:0000313" key="4">
    <source>
        <dbReference type="EMBL" id="ETW90409.1"/>
    </source>
</evidence>
<feature type="domain" description="Isopropylmalate dehydrogenase-like" evidence="3">
    <location>
        <begin position="3"/>
        <end position="357"/>
    </location>
</feature>
<dbReference type="PANTHER" id="PTHR11835">
    <property type="entry name" value="DECARBOXYLATING DEHYDROGENASES-ISOCITRATE, ISOPROPYLMALATE, TARTRATE"/>
    <property type="match status" value="1"/>
</dbReference>
<dbReference type="AlphaFoldDB" id="A0A0E2QIB8"/>
<dbReference type="PANTHER" id="PTHR11835:SF34">
    <property type="entry name" value="ISOCITRATE DEHYDROGENASE [NAD] SUBUNIT ALPHA, MITOCHONDRIAL"/>
    <property type="match status" value="1"/>
</dbReference>
<dbReference type="HOGENOM" id="CLU_031953_0_1_9"/>
<proteinExistence type="inferred from homology"/>
<dbReference type="Proteomes" id="UP000024559">
    <property type="component" value="Chromosome"/>
</dbReference>
<dbReference type="GO" id="GO:0006102">
    <property type="term" value="P:isocitrate metabolic process"/>
    <property type="evidence" value="ECO:0007669"/>
    <property type="project" value="TreeGrafter"/>
</dbReference>
<comment type="similarity">
    <text evidence="1">Belongs to the isocitrate and isopropylmalate dehydrogenases family.</text>
</comment>
<keyword evidence="2" id="KW-0560">Oxidoreductase</keyword>
<evidence type="ECO:0000256" key="1">
    <source>
        <dbReference type="ARBA" id="ARBA00007769"/>
    </source>
</evidence>
<dbReference type="EMBL" id="AZJT01000028">
    <property type="protein sequence ID" value="ETW90409.1"/>
    <property type="molecule type" value="Genomic_DNA"/>
</dbReference>
<gene>
    <name evidence="4" type="ORF">X841_04200</name>
</gene>
<accession>A0A0E2QIB8</accession>
<organism evidence="4 5">
    <name type="scientific">Streptococcus thermophilus M17PTZA496</name>
    <dbReference type="NCBI Taxonomy" id="1433289"/>
    <lineage>
        <taxon>Bacteria</taxon>
        <taxon>Bacillati</taxon>
        <taxon>Bacillota</taxon>
        <taxon>Bacilli</taxon>
        <taxon>Lactobacillales</taxon>
        <taxon>Streptococcaceae</taxon>
        <taxon>Streptococcus</taxon>
    </lineage>
</organism>
<evidence type="ECO:0000313" key="5">
    <source>
        <dbReference type="Proteomes" id="UP000024559"/>
    </source>
</evidence>
<name>A0A0E2QIB8_STRTR</name>
<dbReference type="SMART" id="SM01329">
    <property type="entry name" value="Iso_dh"/>
    <property type="match status" value="1"/>
</dbReference>
<protein>
    <submittedName>
        <fullName evidence="4">3-isopropylmalate dehydrogenase</fullName>
    </submittedName>
</protein>
<dbReference type="PATRIC" id="fig|1433289.7.peg.845"/>
<evidence type="ECO:0000256" key="2">
    <source>
        <dbReference type="ARBA" id="ARBA00023002"/>
    </source>
</evidence>
<dbReference type="Pfam" id="PF00180">
    <property type="entry name" value="Iso_dh"/>
    <property type="match status" value="1"/>
</dbReference>